<keyword evidence="3" id="KW-1185">Reference proteome</keyword>
<dbReference type="Proteomes" id="UP000606044">
    <property type="component" value="Unassembled WGS sequence"/>
</dbReference>
<protein>
    <submittedName>
        <fullName evidence="2">Glyoxalase</fullName>
    </submittedName>
</protein>
<dbReference type="InterPro" id="IPR029068">
    <property type="entry name" value="Glyas_Bleomycin-R_OHBP_Dase"/>
</dbReference>
<dbReference type="PANTHER" id="PTHR36110">
    <property type="entry name" value="RING-CLEAVING DIOXYGENASE MHQE-RELATED"/>
    <property type="match status" value="1"/>
</dbReference>
<evidence type="ECO:0000313" key="3">
    <source>
        <dbReference type="Proteomes" id="UP000606044"/>
    </source>
</evidence>
<name>A0A917BPR9_9HYPH</name>
<evidence type="ECO:0000259" key="1">
    <source>
        <dbReference type="PROSITE" id="PS51819"/>
    </source>
</evidence>
<feature type="domain" description="VOC" evidence="1">
    <location>
        <begin position="10"/>
        <end position="135"/>
    </location>
</feature>
<feature type="domain" description="VOC" evidence="1">
    <location>
        <begin position="157"/>
        <end position="281"/>
    </location>
</feature>
<dbReference type="AlphaFoldDB" id="A0A917BPR9"/>
<reference evidence="2" key="2">
    <citation type="submission" date="2020-09" db="EMBL/GenBank/DDBJ databases">
        <authorList>
            <person name="Sun Q."/>
            <person name="Sedlacek I."/>
        </authorList>
    </citation>
    <scope>NUCLEOTIDE SEQUENCE</scope>
    <source>
        <strain evidence="2">CCM 7897</strain>
    </source>
</reference>
<accession>A0A917BPR9</accession>
<dbReference type="PANTHER" id="PTHR36110:SF4">
    <property type="entry name" value="RING-CLEAVING DIOXYGENASE MHQA-RELATED"/>
    <property type="match status" value="1"/>
</dbReference>
<dbReference type="EMBL" id="BMCT01000001">
    <property type="protein sequence ID" value="GGF49684.1"/>
    <property type="molecule type" value="Genomic_DNA"/>
</dbReference>
<reference evidence="2" key="1">
    <citation type="journal article" date="2014" name="Int. J. Syst. Evol. Microbiol.">
        <title>Complete genome sequence of Corynebacterium casei LMG S-19264T (=DSM 44701T), isolated from a smear-ripened cheese.</title>
        <authorList>
            <consortium name="US DOE Joint Genome Institute (JGI-PGF)"/>
            <person name="Walter F."/>
            <person name="Albersmeier A."/>
            <person name="Kalinowski J."/>
            <person name="Ruckert C."/>
        </authorList>
    </citation>
    <scope>NUCLEOTIDE SEQUENCE</scope>
    <source>
        <strain evidence="2">CCM 7897</strain>
    </source>
</reference>
<proteinExistence type="predicted"/>
<dbReference type="InterPro" id="IPR037523">
    <property type="entry name" value="VOC_core"/>
</dbReference>
<dbReference type="Pfam" id="PF00903">
    <property type="entry name" value="Glyoxalase"/>
    <property type="match status" value="2"/>
</dbReference>
<sequence length="318" mass="34960">MEKIDLTLTGFHHLTAVSADAPYNHKFYTDTLGMRLVKKTVNQDDTSAYHLFYADGEGNPGTDITFFDWPVGKERRGNHTVSRTGLRVRDEAALGFWQERLKSLGVSHGEIVLRDNRPTLDLEDREGQRLSLVADGGQGPGVPWGKSPVPADMQVRGLGPITMSVPDLKGTDAVLKLLLNMREVRSFTDADQVTTHVYEMGEGGPAAELHVRVDPKAGPARPGAGGVHHVAFRVPTFEDYELWNARLKELGVPSSGPVDRYYFRSLYFREPNGVLFELATDAPGFSADEPQATLGERLSLPPFLEGQRAAIEAGLKPL</sequence>
<organism evidence="2 3">
    <name type="scientific">Azorhizobium oxalatiphilum</name>
    <dbReference type="NCBI Taxonomy" id="980631"/>
    <lineage>
        <taxon>Bacteria</taxon>
        <taxon>Pseudomonadati</taxon>
        <taxon>Pseudomonadota</taxon>
        <taxon>Alphaproteobacteria</taxon>
        <taxon>Hyphomicrobiales</taxon>
        <taxon>Xanthobacteraceae</taxon>
        <taxon>Azorhizobium</taxon>
    </lineage>
</organism>
<dbReference type="InterPro" id="IPR004360">
    <property type="entry name" value="Glyas_Fos-R_dOase_dom"/>
</dbReference>
<dbReference type="CDD" id="cd08347">
    <property type="entry name" value="PcpA_C_like"/>
    <property type="match status" value="1"/>
</dbReference>
<gene>
    <name evidence="2" type="ORF">GCM10007301_06160</name>
</gene>
<dbReference type="PROSITE" id="PS51819">
    <property type="entry name" value="VOC"/>
    <property type="match status" value="2"/>
</dbReference>
<dbReference type="Gene3D" id="3.10.180.10">
    <property type="entry name" value="2,3-Dihydroxybiphenyl 1,2-Dioxygenase, domain 1"/>
    <property type="match status" value="2"/>
</dbReference>
<dbReference type="InterPro" id="IPR052537">
    <property type="entry name" value="Extradiol_RC_dioxygenase"/>
</dbReference>
<dbReference type="SUPFAM" id="SSF54593">
    <property type="entry name" value="Glyoxalase/Bleomycin resistance protein/Dihydroxybiphenyl dioxygenase"/>
    <property type="match status" value="1"/>
</dbReference>
<comment type="caution">
    <text evidence="2">The sequence shown here is derived from an EMBL/GenBank/DDBJ whole genome shotgun (WGS) entry which is preliminary data.</text>
</comment>
<evidence type="ECO:0000313" key="2">
    <source>
        <dbReference type="EMBL" id="GGF49684.1"/>
    </source>
</evidence>